<gene>
    <name evidence="1" type="ORF">C5167_005651</name>
</gene>
<dbReference type="Proteomes" id="UP000316621">
    <property type="component" value="Chromosome 4"/>
</dbReference>
<dbReference type="EMBL" id="CM010718">
    <property type="protein sequence ID" value="RZC58344.1"/>
    <property type="molecule type" value="Genomic_DNA"/>
</dbReference>
<name>A0A4Y7JB28_PAPSO</name>
<protein>
    <submittedName>
        <fullName evidence="1">Uncharacterized protein</fullName>
    </submittedName>
</protein>
<evidence type="ECO:0000313" key="2">
    <source>
        <dbReference type="Proteomes" id="UP000316621"/>
    </source>
</evidence>
<dbReference type="Gramene" id="RZC58344">
    <property type="protein sequence ID" value="RZC58344"/>
    <property type="gene ID" value="C5167_005651"/>
</dbReference>
<evidence type="ECO:0000313" key="1">
    <source>
        <dbReference type="EMBL" id="RZC58344.1"/>
    </source>
</evidence>
<keyword evidence="2" id="KW-1185">Reference proteome</keyword>
<accession>A0A4Y7JB28</accession>
<proteinExistence type="predicted"/>
<reference evidence="1 2" key="1">
    <citation type="journal article" date="2018" name="Science">
        <title>The opium poppy genome and morphinan production.</title>
        <authorList>
            <person name="Guo L."/>
            <person name="Winzer T."/>
            <person name="Yang X."/>
            <person name="Li Y."/>
            <person name="Ning Z."/>
            <person name="He Z."/>
            <person name="Teodor R."/>
            <person name="Lu Y."/>
            <person name="Bowser T.A."/>
            <person name="Graham I.A."/>
            <person name="Ye K."/>
        </authorList>
    </citation>
    <scope>NUCLEOTIDE SEQUENCE [LARGE SCALE GENOMIC DNA]</scope>
    <source>
        <strain evidence="2">cv. HN1</strain>
        <tissue evidence="1">Leaves</tissue>
    </source>
</reference>
<organism evidence="1 2">
    <name type="scientific">Papaver somniferum</name>
    <name type="common">Opium poppy</name>
    <dbReference type="NCBI Taxonomy" id="3469"/>
    <lineage>
        <taxon>Eukaryota</taxon>
        <taxon>Viridiplantae</taxon>
        <taxon>Streptophyta</taxon>
        <taxon>Embryophyta</taxon>
        <taxon>Tracheophyta</taxon>
        <taxon>Spermatophyta</taxon>
        <taxon>Magnoliopsida</taxon>
        <taxon>Ranunculales</taxon>
        <taxon>Papaveraceae</taxon>
        <taxon>Papaveroideae</taxon>
        <taxon>Papaver</taxon>
    </lineage>
</organism>
<dbReference type="AlphaFoldDB" id="A0A4Y7JB28"/>
<sequence length="131" mass="14946">MVENGNGTLTSLEGFTIMEISGLLPKKFQLNLVMLRYLLRSFGLFGRNETLEFFKILSSNEVQMELLVNPYTALDVNSDVATLRTLMVHLKSEKRLYKPSKSDKEVAKLSWNDNENLGRGKRSSIPAEKKY</sequence>